<keyword evidence="1" id="KW-0808">Transferase</keyword>
<keyword evidence="1" id="KW-0548">Nucleotidyltransferase</keyword>
<comment type="caution">
    <text evidence="1">The sequence shown here is derived from an EMBL/GenBank/DDBJ whole genome shotgun (WGS) entry which is preliminary data.</text>
</comment>
<evidence type="ECO:0000313" key="2">
    <source>
        <dbReference type="Proteomes" id="UP000231480"/>
    </source>
</evidence>
<proteinExistence type="predicted"/>
<gene>
    <name evidence="1" type="ORF">COX44_01395</name>
</gene>
<protein>
    <submittedName>
        <fullName evidence="1">D-glycero-beta-D-manno-heptose 1-phosphate adenylyltransferase</fullName>
    </submittedName>
</protein>
<dbReference type="InterPro" id="IPR014729">
    <property type="entry name" value="Rossmann-like_a/b/a_fold"/>
</dbReference>
<dbReference type="AlphaFoldDB" id="A0A2G9YF46"/>
<feature type="non-terminal residue" evidence="1">
    <location>
        <position position="41"/>
    </location>
</feature>
<name>A0A2G9YF46_9BACT</name>
<evidence type="ECO:0000313" key="1">
    <source>
        <dbReference type="EMBL" id="PIP17151.1"/>
    </source>
</evidence>
<dbReference type="GO" id="GO:0016779">
    <property type="term" value="F:nucleotidyltransferase activity"/>
    <property type="evidence" value="ECO:0007669"/>
    <property type="project" value="UniProtKB-KW"/>
</dbReference>
<accession>A0A2G9YF46</accession>
<dbReference type="EMBL" id="PCRH01000032">
    <property type="protein sequence ID" value="PIP17151.1"/>
    <property type="molecule type" value="Genomic_DNA"/>
</dbReference>
<sequence length="41" mass="4777">MLTDKKILNYDNIARKLASHRKKGEKIVFVTGCFDIMHFGH</sequence>
<dbReference type="Proteomes" id="UP000231480">
    <property type="component" value="Unassembled WGS sequence"/>
</dbReference>
<dbReference type="Gene3D" id="3.40.50.620">
    <property type="entry name" value="HUPs"/>
    <property type="match status" value="1"/>
</dbReference>
<organism evidence="1 2">
    <name type="scientific">Candidatus Portnoybacteria bacterium CG23_combo_of_CG06-09_8_20_14_all_37_13</name>
    <dbReference type="NCBI Taxonomy" id="1974819"/>
    <lineage>
        <taxon>Bacteria</taxon>
        <taxon>Candidatus Portnoyibacteriota</taxon>
    </lineage>
</organism>
<reference evidence="1 2" key="1">
    <citation type="submission" date="2017-09" db="EMBL/GenBank/DDBJ databases">
        <title>Depth-based differentiation of microbial function through sediment-hosted aquifers and enrichment of novel symbionts in the deep terrestrial subsurface.</title>
        <authorList>
            <person name="Probst A.J."/>
            <person name="Ladd B."/>
            <person name="Jarett J.K."/>
            <person name="Geller-Mcgrath D.E."/>
            <person name="Sieber C.M."/>
            <person name="Emerson J.B."/>
            <person name="Anantharaman K."/>
            <person name="Thomas B.C."/>
            <person name="Malmstrom R."/>
            <person name="Stieglmeier M."/>
            <person name="Klingl A."/>
            <person name="Woyke T."/>
            <person name="Ryan C.M."/>
            <person name="Banfield J.F."/>
        </authorList>
    </citation>
    <scope>NUCLEOTIDE SEQUENCE [LARGE SCALE GENOMIC DNA]</scope>
    <source>
        <strain evidence="1">CG23_combo_of_CG06-09_8_20_14_all_37_13</strain>
    </source>
</reference>